<feature type="domain" description="Glycosyltransferase subfamily 4-like N-terminal" evidence="3">
    <location>
        <begin position="82"/>
        <end position="191"/>
    </location>
</feature>
<evidence type="ECO:0000313" key="4">
    <source>
        <dbReference type="EMBL" id="UWP81360.1"/>
    </source>
</evidence>
<dbReference type="EMBL" id="CP073720">
    <property type="protein sequence ID" value="UWP81360.1"/>
    <property type="molecule type" value="Genomic_DNA"/>
</dbReference>
<evidence type="ECO:0000256" key="1">
    <source>
        <dbReference type="ARBA" id="ARBA00022676"/>
    </source>
</evidence>
<keyword evidence="2 4" id="KW-0808">Transferase</keyword>
<dbReference type="SUPFAM" id="SSF53756">
    <property type="entry name" value="UDP-Glycosyltransferase/glycogen phosphorylase"/>
    <property type="match status" value="1"/>
</dbReference>
<accession>A0ABY5VVS5</accession>
<gene>
    <name evidence="4" type="ORF">Dfulv_40590</name>
</gene>
<protein>
    <submittedName>
        <fullName evidence="4">Glycosyltransferase</fullName>
        <ecNumber evidence="4">2.4.-.-</ecNumber>
    </submittedName>
</protein>
<dbReference type="InterPro" id="IPR028098">
    <property type="entry name" value="Glyco_trans_4-like_N"/>
</dbReference>
<evidence type="ECO:0000313" key="5">
    <source>
        <dbReference type="Proteomes" id="UP001059617"/>
    </source>
</evidence>
<proteinExistence type="predicted"/>
<evidence type="ECO:0000256" key="2">
    <source>
        <dbReference type="ARBA" id="ARBA00022679"/>
    </source>
</evidence>
<evidence type="ECO:0000259" key="3">
    <source>
        <dbReference type="Pfam" id="PF13439"/>
    </source>
</evidence>
<dbReference type="PANTHER" id="PTHR12526">
    <property type="entry name" value="GLYCOSYLTRANSFERASE"/>
    <property type="match status" value="1"/>
</dbReference>
<dbReference type="PANTHER" id="PTHR12526:SF637">
    <property type="entry name" value="GLYCOSYLTRANSFERASE EPSF-RELATED"/>
    <property type="match status" value="1"/>
</dbReference>
<keyword evidence="1 4" id="KW-0328">Glycosyltransferase</keyword>
<keyword evidence="5" id="KW-1185">Reference proteome</keyword>
<sequence length="401" mass="43017">MTSQLRVMSIYEGFFSGGARALHSTVVAGLHTGGSHQHSVLSIYGAMRRETILQRMEEDASYRSLSAVGIQVTSLGRRIGGDTAPRKAFSAAEVATAVHHAEHADIIMSLKEQPLRLVNRPDFPRKPVIVCLHRSDPENQGSALDEFKTAVADGRVAAAICCAESTRAAYQAAGIPGGLLRVVPNGVDLTRFQPVPARRRATLRRSLGVPPKADVVTLAARYDPMKNVPLFLRAARRFLERDPSGHVLMCGAGMSTANVELCGLLNDVFADEPRSLARLHLLGIRRDMETVYAASDVVALTSASGEAAPLCLIEGAMCGAVPVSTDVGDTAIIVAGHGLITPPDPDAISAAWSEAVARRAEFTPSLLGSRERFSHTRMIASYASLIDHAYRDMGLRVPQRL</sequence>
<dbReference type="EC" id="2.4.-.-" evidence="4"/>
<dbReference type="Pfam" id="PF13439">
    <property type="entry name" value="Glyco_transf_4"/>
    <property type="match status" value="1"/>
</dbReference>
<reference evidence="4" key="1">
    <citation type="submission" date="2021-04" db="EMBL/GenBank/DDBJ databases">
        <authorList>
            <person name="Hartkoorn R.C."/>
            <person name="Beaudoing E."/>
            <person name="Hot D."/>
        </authorList>
    </citation>
    <scope>NUCLEOTIDE SEQUENCE</scope>
    <source>
        <strain evidence="4">NRRL B-16292</strain>
    </source>
</reference>
<dbReference type="Gene3D" id="3.40.50.2000">
    <property type="entry name" value="Glycogen Phosphorylase B"/>
    <property type="match status" value="2"/>
</dbReference>
<dbReference type="Proteomes" id="UP001059617">
    <property type="component" value="Chromosome"/>
</dbReference>
<organism evidence="4 5">
    <name type="scientific">Dactylosporangium fulvum</name>
    <dbReference type="NCBI Taxonomy" id="53359"/>
    <lineage>
        <taxon>Bacteria</taxon>
        <taxon>Bacillati</taxon>
        <taxon>Actinomycetota</taxon>
        <taxon>Actinomycetes</taxon>
        <taxon>Micromonosporales</taxon>
        <taxon>Micromonosporaceae</taxon>
        <taxon>Dactylosporangium</taxon>
    </lineage>
</organism>
<dbReference type="RefSeq" id="WP_259859124.1">
    <property type="nucleotide sequence ID" value="NZ_BAAAST010000002.1"/>
</dbReference>
<dbReference type="Pfam" id="PF13692">
    <property type="entry name" value="Glyco_trans_1_4"/>
    <property type="match status" value="1"/>
</dbReference>
<dbReference type="GO" id="GO:0016757">
    <property type="term" value="F:glycosyltransferase activity"/>
    <property type="evidence" value="ECO:0007669"/>
    <property type="project" value="UniProtKB-KW"/>
</dbReference>
<name>A0ABY5VVS5_9ACTN</name>
<reference evidence="4" key="2">
    <citation type="submission" date="2022-09" db="EMBL/GenBank/DDBJ databases">
        <title>Biosynthetic gene clusters of Dactylosporangioum fulvum.</title>
        <authorList>
            <person name="Caradec T."/>
        </authorList>
    </citation>
    <scope>NUCLEOTIDE SEQUENCE</scope>
    <source>
        <strain evidence="4">NRRL B-16292</strain>
    </source>
</reference>